<protein>
    <submittedName>
        <fullName evidence="2">Omp85</fullName>
    </submittedName>
</protein>
<dbReference type="Proteomes" id="UP000339249">
    <property type="component" value="Unassembled WGS sequence"/>
</dbReference>
<sequence length="72" mass="7878">MLKKTNIIAGLLISPLTLYAATSYTIDDIRFEGLQRVTVGAALLNMPVHPGEEVSNDDISDAIRGPVRQRQL</sequence>
<accession>A0A4U9DBD7</accession>
<dbReference type="AlphaFoldDB" id="A0A4U9DBD7"/>
<evidence type="ECO:0000313" key="2">
    <source>
        <dbReference type="EMBL" id="VTN13225.1"/>
    </source>
</evidence>
<proteinExistence type="predicted"/>
<evidence type="ECO:0000313" key="3">
    <source>
        <dbReference type="Proteomes" id="UP000339249"/>
    </source>
</evidence>
<reference evidence="2 3" key="1">
    <citation type="submission" date="2019-04" db="EMBL/GenBank/DDBJ databases">
        <authorList>
            <consortium name="Pathogen Informatics"/>
        </authorList>
    </citation>
    <scope>NUCLEOTIDE SEQUENCE [LARGE SCALE GENOMIC DNA]</scope>
    <source>
        <strain evidence="2 3">NCTC9185</strain>
    </source>
</reference>
<feature type="chain" id="PRO_5020223905" evidence="1">
    <location>
        <begin position="21"/>
        <end position="72"/>
    </location>
</feature>
<name>A0A4U9DBD7_RAOTE</name>
<feature type="signal peptide" evidence="1">
    <location>
        <begin position="1"/>
        <end position="20"/>
    </location>
</feature>
<gene>
    <name evidence="2" type="primary">yaeT_1</name>
    <name evidence="2" type="ORF">NCTC9185_05253</name>
</gene>
<dbReference type="Gene3D" id="3.10.20.310">
    <property type="entry name" value="membrane protein fhac"/>
    <property type="match status" value="1"/>
</dbReference>
<organism evidence="2 3">
    <name type="scientific">Raoultella terrigena</name>
    <name type="common">Klebsiella terrigena</name>
    <dbReference type="NCBI Taxonomy" id="577"/>
    <lineage>
        <taxon>Bacteria</taxon>
        <taxon>Pseudomonadati</taxon>
        <taxon>Pseudomonadota</taxon>
        <taxon>Gammaproteobacteria</taxon>
        <taxon>Enterobacterales</taxon>
        <taxon>Enterobacteriaceae</taxon>
        <taxon>Klebsiella/Raoultella group</taxon>
        <taxon>Raoultella</taxon>
    </lineage>
</organism>
<evidence type="ECO:0000256" key="1">
    <source>
        <dbReference type="SAM" id="SignalP"/>
    </source>
</evidence>
<keyword evidence="1" id="KW-0732">Signal</keyword>
<dbReference type="EMBL" id="CABDVU010000001">
    <property type="protein sequence ID" value="VTN13225.1"/>
    <property type="molecule type" value="Genomic_DNA"/>
</dbReference>